<dbReference type="InterPro" id="IPR005066">
    <property type="entry name" value="MoCF_OxRdtse_dimer"/>
</dbReference>
<dbReference type="Proteomes" id="UP000325641">
    <property type="component" value="Plasmid pBbPL7HG1"/>
</dbReference>
<evidence type="ECO:0000256" key="3">
    <source>
        <dbReference type="ARBA" id="ARBA00022723"/>
    </source>
</evidence>
<dbReference type="GO" id="GO:0006790">
    <property type="term" value="P:sulfur compound metabolic process"/>
    <property type="evidence" value="ECO:0007669"/>
    <property type="project" value="TreeGrafter"/>
</dbReference>
<organism evidence="8 9">
    <name type="scientific">Bradyrhizobium betae</name>
    <dbReference type="NCBI Taxonomy" id="244734"/>
    <lineage>
        <taxon>Bacteria</taxon>
        <taxon>Pseudomonadati</taxon>
        <taxon>Pseudomonadota</taxon>
        <taxon>Alphaproteobacteria</taxon>
        <taxon>Hyphomicrobiales</taxon>
        <taxon>Nitrobacteraceae</taxon>
        <taxon>Bradyrhizobium</taxon>
    </lineage>
</organism>
<dbReference type="SUPFAM" id="SSF81296">
    <property type="entry name" value="E set domains"/>
    <property type="match status" value="1"/>
</dbReference>
<dbReference type="EMBL" id="CP044544">
    <property type="protein sequence ID" value="QFI77602.1"/>
    <property type="molecule type" value="Genomic_DNA"/>
</dbReference>
<dbReference type="RefSeq" id="WP_100554940.1">
    <property type="nucleotide sequence ID" value="NZ_CP044544.1"/>
</dbReference>
<evidence type="ECO:0000259" key="6">
    <source>
        <dbReference type="Pfam" id="PF00174"/>
    </source>
</evidence>
<dbReference type="FunFam" id="3.90.420.10:FF:000007">
    <property type="entry name" value="Sulfite:cytochrome c oxidoreductase subunit A"/>
    <property type="match status" value="1"/>
</dbReference>
<evidence type="ECO:0000259" key="7">
    <source>
        <dbReference type="Pfam" id="PF03404"/>
    </source>
</evidence>
<evidence type="ECO:0000256" key="2">
    <source>
        <dbReference type="ARBA" id="ARBA00022505"/>
    </source>
</evidence>
<dbReference type="PANTHER" id="PTHR19372:SF7">
    <property type="entry name" value="SULFITE OXIDASE, MITOCHONDRIAL"/>
    <property type="match status" value="1"/>
</dbReference>
<dbReference type="InterPro" id="IPR000572">
    <property type="entry name" value="OxRdtase_Mopterin-bd_dom"/>
</dbReference>
<feature type="chain" id="PRO_5025043869" evidence="5">
    <location>
        <begin position="31"/>
        <end position="403"/>
    </location>
</feature>
<evidence type="ECO:0000313" key="8">
    <source>
        <dbReference type="EMBL" id="QFI77602.1"/>
    </source>
</evidence>
<proteinExistence type="predicted"/>
<dbReference type="GO" id="GO:0043546">
    <property type="term" value="F:molybdopterin cofactor binding"/>
    <property type="evidence" value="ECO:0007669"/>
    <property type="project" value="TreeGrafter"/>
</dbReference>
<dbReference type="Gene3D" id="3.90.420.10">
    <property type="entry name" value="Oxidoreductase, molybdopterin-binding domain"/>
    <property type="match status" value="1"/>
</dbReference>
<keyword evidence="2" id="KW-0500">Molybdenum</keyword>
<dbReference type="PRINTS" id="PR00407">
    <property type="entry name" value="EUMOPTERIN"/>
</dbReference>
<dbReference type="SUPFAM" id="SSF56524">
    <property type="entry name" value="Oxidoreductase molybdopterin-binding domain"/>
    <property type="match status" value="1"/>
</dbReference>
<dbReference type="InterPro" id="IPR014756">
    <property type="entry name" value="Ig_E-set"/>
</dbReference>
<dbReference type="Pfam" id="PF03404">
    <property type="entry name" value="Mo-co_dimer"/>
    <property type="match status" value="1"/>
</dbReference>
<dbReference type="GO" id="GO:0030151">
    <property type="term" value="F:molybdenum ion binding"/>
    <property type="evidence" value="ECO:0007669"/>
    <property type="project" value="InterPro"/>
</dbReference>
<dbReference type="InterPro" id="IPR008335">
    <property type="entry name" value="Mopterin_OxRdtase_euk"/>
</dbReference>
<evidence type="ECO:0000256" key="5">
    <source>
        <dbReference type="SAM" id="SignalP"/>
    </source>
</evidence>
<sequence>MMNRRTALKGGAALLAGSGMIGGSSLASFAAETVTLPFENGERPLVKYPQKRTMIGLTSRPPQLETPFSVFNENIITPNDAFFVRYHLADVPLDIDPDKFSVDIKGKIDKPMKLSLADIKKMPAMELIAVNQCSGNSRGFFNPRVAGGQLGNGAMGNARWKGVPLKTVLDKAGVQSGAKQVVFGGMDGPVSDKTPDFAKALEIDHARDGEVMLAYAMNGQDLPVLNGFPLRLIVPGYYGTYWVKHLNEINVVDNVFDGFWMKTAYRIPDTDCGCVEPGTAPKATIPINKFTVRSFITNVADGAKVKAGAETPLKGIAFDGGTGIKMVEVSIDGGKTWTTGTLDKDLGKYSFREWRLPVKLAAGAHELKVRATSNDGKTQPMEALWNPAGYLRNVVETVRVTAA</sequence>
<dbReference type="GO" id="GO:0020037">
    <property type="term" value="F:heme binding"/>
    <property type="evidence" value="ECO:0007669"/>
    <property type="project" value="TreeGrafter"/>
</dbReference>
<dbReference type="InterPro" id="IPR036374">
    <property type="entry name" value="OxRdtase_Mopterin-bd_sf"/>
</dbReference>
<keyword evidence="4" id="KW-0560">Oxidoreductase</keyword>
<dbReference type="GO" id="GO:0008482">
    <property type="term" value="F:sulfite oxidase activity"/>
    <property type="evidence" value="ECO:0007669"/>
    <property type="project" value="TreeGrafter"/>
</dbReference>
<feature type="domain" description="Oxidoreductase molybdopterin-binding" evidence="6">
    <location>
        <begin position="90"/>
        <end position="260"/>
    </location>
</feature>
<reference evidence="9" key="1">
    <citation type="submission" date="2019-10" db="EMBL/GenBank/DDBJ databases">
        <title>Complete Genome Sequence of Bradyrhizobium betae type strain PL7HG1T.</title>
        <authorList>
            <person name="Bromfield E.S.P."/>
            <person name="Cloutier S."/>
        </authorList>
    </citation>
    <scope>NUCLEOTIDE SEQUENCE [LARGE SCALE GENOMIC DNA]</scope>
    <source>
        <strain evidence="9">PL7HG1</strain>
        <plasmid evidence="9">pbbpl7hg1</plasmid>
    </source>
</reference>
<geneLocation type="plasmid" evidence="9">
    <name>pbbpl7hg1</name>
</geneLocation>
<evidence type="ECO:0000256" key="1">
    <source>
        <dbReference type="ARBA" id="ARBA00001924"/>
    </source>
</evidence>
<dbReference type="InterPro" id="IPR006311">
    <property type="entry name" value="TAT_signal"/>
</dbReference>
<protein>
    <submittedName>
        <fullName evidence="8">Molybdopterin-dependent oxidoreductase</fullName>
    </submittedName>
</protein>
<dbReference type="OrthoDB" id="9778777at2"/>
<dbReference type="PROSITE" id="PS51318">
    <property type="entry name" value="TAT"/>
    <property type="match status" value="1"/>
</dbReference>
<name>A0A5P6PGT0_9BRAD</name>
<dbReference type="Gene3D" id="2.60.40.650">
    <property type="match status" value="1"/>
</dbReference>
<gene>
    <name evidence="8" type="ORF">F8237_35510</name>
</gene>
<dbReference type="Pfam" id="PF00174">
    <property type="entry name" value="Oxidored_molyb"/>
    <property type="match status" value="1"/>
</dbReference>
<evidence type="ECO:0000256" key="4">
    <source>
        <dbReference type="ARBA" id="ARBA00023002"/>
    </source>
</evidence>
<keyword evidence="5" id="KW-0732">Signal</keyword>
<feature type="domain" description="Moybdenum cofactor oxidoreductase dimerisation" evidence="7">
    <location>
        <begin position="287"/>
        <end position="400"/>
    </location>
</feature>
<evidence type="ECO:0000313" key="9">
    <source>
        <dbReference type="Proteomes" id="UP000325641"/>
    </source>
</evidence>
<feature type="signal peptide" evidence="5">
    <location>
        <begin position="1"/>
        <end position="30"/>
    </location>
</feature>
<dbReference type="PANTHER" id="PTHR19372">
    <property type="entry name" value="SULFITE REDUCTASE"/>
    <property type="match status" value="1"/>
</dbReference>
<accession>A0A5P6PGT0</accession>
<keyword evidence="3" id="KW-0479">Metal-binding</keyword>
<dbReference type="AlphaFoldDB" id="A0A5P6PGT0"/>
<comment type="cofactor">
    <cofactor evidence="1">
        <name>Mo-molybdopterin</name>
        <dbReference type="ChEBI" id="CHEBI:71302"/>
    </cofactor>
</comment>
<keyword evidence="8" id="KW-0614">Plasmid</keyword>
<dbReference type="KEGG" id="bbet:F8237_35510"/>